<name>A0ABS2NGG9_9BACI</name>
<proteinExistence type="predicted"/>
<evidence type="ECO:0000313" key="1">
    <source>
        <dbReference type="EMBL" id="MBM7586908.1"/>
    </source>
</evidence>
<sequence>MNFLRFKINMYILQFFRNEMIESLALYIETFGNNVPADMQRDMTQVHSKRR</sequence>
<dbReference type="EMBL" id="JAFBDZ010000003">
    <property type="protein sequence ID" value="MBM7586908.1"/>
    <property type="molecule type" value="Genomic_DNA"/>
</dbReference>
<gene>
    <name evidence="1" type="ORF">JOC86_003460</name>
</gene>
<reference evidence="1 2" key="1">
    <citation type="submission" date="2021-01" db="EMBL/GenBank/DDBJ databases">
        <title>Genomic Encyclopedia of Type Strains, Phase IV (KMG-IV): sequencing the most valuable type-strain genomes for metagenomic binning, comparative biology and taxonomic classification.</title>
        <authorList>
            <person name="Goeker M."/>
        </authorList>
    </citation>
    <scope>NUCLEOTIDE SEQUENCE [LARGE SCALE GENOMIC DNA]</scope>
    <source>
        <strain evidence="1 2">DSM 24834</strain>
    </source>
</reference>
<protein>
    <submittedName>
        <fullName evidence="1">Uncharacterized protein</fullName>
    </submittedName>
</protein>
<accession>A0ABS2NGG9</accession>
<comment type="caution">
    <text evidence="1">The sequence shown here is derived from an EMBL/GenBank/DDBJ whole genome shotgun (WGS) entry which is preliminary data.</text>
</comment>
<keyword evidence="2" id="KW-1185">Reference proteome</keyword>
<organism evidence="1 2">
    <name type="scientific">Rossellomorea pakistanensis</name>
    <dbReference type="NCBI Taxonomy" id="992288"/>
    <lineage>
        <taxon>Bacteria</taxon>
        <taxon>Bacillati</taxon>
        <taxon>Bacillota</taxon>
        <taxon>Bacilli</taxon>
        <taxon>Bacillales</taxon>
        <taxon>Bacillaceae</taxon>
        <taxon>Rossellomorea</taxon>
    </lineage>
</organism>
<dbReference type="Proteomes" id="UP001646157">
    <property type="component" value="Unassembled WGS sequence"/>
</dbReference>
<evidence type="ECO:0000313" key="2">
    <source>
        <dbReference type="Proteomes" id="UP001646157"/>
    </source>
</evidence>